<sequence length="342" mass="37230">MKNTRLSWHMLALACAVTLAACGGGTDDTPATAQATHGAESPDSDDADAGSSAEATQDSAAPNQTTQAGSAEAASPAADDDGSRAQPAAERAGARRLIADGRTDTYTLINRVLGGNAAETPDCAHPRFGPHITQAHDAELGKAAFVFTLHVDPDDDRCTKADRQRNEIKVYGPSDDYLKGFKGDTVTYRWRFKLDKGFQPSSSFSHIHQIKAVDGDDGSPILTLTPRAGRTDQLQLIHVDSDGDRNVLDQKALSGFKGRWIDAYERMTYGSNGSYTLILRNLADGKVLWRYSAKLDLWRDGASFVRPKWGLYRSLSQRDALRDESVRFDRFCIAKGQDDCSK</sequence>
<dbReference type="OrthoDB" id="3612157at2"/>
<dbReference type="AlphaFoldDB" id="A0A0G3BKY7"/>
<feature type="chain" id="PRO_5005183964" evidence="2">
    <location>
        <begin position="21"/>
        <end position="342"/>
    </location>
</feature>
<dbReference type="PROSITE" id="PS51257">
    <property type="entry name" value="PROKAR_LIPOPROTEIN"/>
    <property type="match status" value="1"/>
</dbReference>
<keyword evidence="4" id="KW-1185">Reference proteome</keyword>
<feature type="signal peptide" evidence="2">
    <location>
        <begin position="1"/>
        <end position="20"/>
    </location>
</feature>
<reference evidence="3 4" key="1">
    <citation type="submission" date="2015-05" db="EMBL/GenBank/DDBJ databases">
        <authorList>
            <person name="Tang B."/>
            <person name="Yu Y."/>
        </authorList>
    </citation>
    <scope>NUCLEOTIDE SEQUENCE [LARGE SCALE GENOMIC DNA]</scope>
    <source>
        <strain evidence="3 4">DSM 7029</strain>
    </source>
</reference>
<evidence type="ECO:0000313" key="3">
    <source>
        <dbReference type="EMBL" id="AKJ27205.1"/>
    </source>
</evidence>
<feature type="compositionally biased region" description="Polar residues" evidence="1">
    <location>
        <begin position="56"/>
        <end position="67"/>
    </location>
</feature>
<proteinExistence type="predicted"/>
<dbReference type="KEGG" id="pbh:AAW51_0514"/>
<feature type="region of interest" description="Disordered" evidence="1">
    <location>
        <begin position="30"/>
        <end position="96"/>
    </location>
</feature>
<dbReference type="Proteomes" id="UP000035352">
    <property type="component" value="Chromosome"/>
</dbReference>
<evidence type="ECO:0000313" key="4">
    <source>
        <dbReference type="Proteomes" id="UP000035352"/>
    </source>
</evidence>
<gene>
    <name evidence="3" type="ORF">AAW51_0514</name>
</gene>
<dbReference type="PATRIC" id="fig|413882.6.peg.548"/>
<name>A0A0G3BKY7_9BURK</name>
<protein>
    <submittedName>
        <fullName evidence="3">Uncharacterized protein</fullName>
    </submittedName>
</protein>
<dbReference type="EMBL" id="CP011371">
    <property type="protein sequence ID" value="AKJ27205.1"/>
    <property type="molecule type" value="Genomic_DNA"/>
</dbReference>
<keyword evidence="2" id="KW-0732">Signal</keyword>
<evidence type="ECO:0000256" key="1">
    <source>
        <dbReference type="SAM" id="MobiDB-lite"/>
    </source>
</evidence>
<dbReference type="RefSeq" id="WP_053013270.1">
    <property type="nucleotide sequence ID" value="NZ_CP011371.1"/>
</dbReference>
<feature type="compositionally biased region" description="Low complexity" evidence="1">
    <location>
        <begin position="68"/>
        <end position="77"/>
    </location>
</feature>
<dbReference type="Gene3D" id="2.60.120.200">
    <property type="match status" value="1"/>
</dbReference>
<organism evidence="3 4">
    <name type="scientific">Caldimonas brevitalea</name>
    <dbReference type="NCBI Taxonomy" id="413882"/>
    <lineage>
        <taxon>Bacteria</taxon>
        <taxon>Pseudomonadati</taxon>
        <taxon>Pseudomonadota</taxon>
        <taxon>Betaproteobacteria</taxon>
        <taxon>Burkholderiales</taxon>
        <taxon>Sphaerotilaceae</taxon>
        <taxon>Caldimonas</taxon>
    </lineage>
</organism>
<evidence type="ECO:0000256" key="2">
    <source>
        <dbReference type="SAM" id="SignalP"/>
    </source>
</evidence>
<dbReference type="STRING" id="413882.AAW51_0514"/>
<accession>A0A0G3BKY7</accession>